<dbReference type="eggNOG" id="COG0463">
    <property type="taxonomic scope" value="Bacteria"/>
</dbReference>
<proteinExistence type="predicted"/>
<evidence type="ECO:0000313" key="3">
    <source>
        <dbReference type="Proteomes" id="UP000009144"/>
    </source>
</evidence>
<dbReference type="CDD" id="cd00761">
    <property type="entry name" value="Glyco_tranf_GTA_type"/>
    <property type="match status" value="1"/>
</dbReference>
<dbReference type="PANTHER" id="PTHR22916:SF3">
    <property type="entry name" value="UDP-GLCNAC:BETAGAL BETA-1,3-N-ACETYLGLUCOSAMINYLTRANSFERASE-LIKE PROTEIN 1"/>
    <property type="match status" value="1"/>
</dbReference>
<dbReference type="GO" id="GO:0016758">
    <property type="term" value="F:hexosyltransferase activity"/>
    <property type="evidence" value="ECO:0007669"/>
    <property type="project" value="UniProtKB-ARBA"/>
</dbReference>
<dbReference type="Pfam" id="PF00535">
    <property type="entry name" value="Glycos_transf_2"/>
    <property type="match status" value="1"/>
</dbReference>
<dbReference type="OrthoDB" id="9802649at2"/>
<accession>I1XHR5</accession>
<dbReference type="InterPro" id="IPR001173">
    <property type="entry name" value="Glyco_trans_2-like"/>
</dbReference>
<dbReference type="PATRIC" id="fig|754476.3.peg.1077"/>
<feature type="domain" description="Glycosyltransferase 2-like" evidence="1">
    <location>
        <begin position="10"/>
        <end position="118"/>
    </location>
</feature>
<dbReference type="KEGG" id="mej:Q7A_1094"/>
<gene>
    <name evidence="2" type="ordered locus">Q7A_1094</name>
</gene>
<dbReference type="PANTHER" id="PTHR22916">
    <property type="entry name" value="GLYCOSYLTRANSFERASE"/>
    <property type="match status" value="1"/>
</dbReference>
<dbReference type="RefSeq" id="WP_014706309.1">
    <property type="nucleotide sequence ID" value="NC_017857.3"/>
</dbReference>
<dbReference type="Proteomes" id="UP000009144">
    <property type="component" value="Chromosome"/>
</dbReference>
<dbReference type="Gene3D" id="3.90.550.10">
    <property type="entry name" value="Spore Coat Polysaccharide Biosynthesis Protein SpsA, Chain A"/>
    <property type="match status" value="1"/>
</dbReference>
<reference evidence="2 3" key="1">
    <citation type="journal article" date="2012" name="J. Bacteriol.">
        <title>Complete genome sequences of Methylophaga sp. strain JAM1 and Methylophaga sp. strain JAM7.</title>
        <authorList>
            <person name="Villeneuve C."/>
            <person name="Martineau C."/>
            <person name="Mauffrey F."/>
            <person name="Villemur R."/>
        </authorList>
    </citation>
    <scope>NUCLEOTIDE SEQUENCE [LARGE SCALE GENOMIC DNA]</scope>
    <source>
        <strain evidence="2 3">JAM1</strain>
    </source>
</reference>
<dbReference type="HOGENOM" id="CLU_025996_0_5_6"/>
<dbReference type="STRING" id="754476.Q7A_1094"/>
<organism evidence="2 3">
    <name type="scientific">Methylophaga nitratireducenticrescens</name>
    <dbReference type="NCBI Taxonomy" id="754476"/>
    <lineage>
        <taxon>Bacteria</taxon>
        <taxon>Pseudomonadati</taxon>
        <taxon>Pseudomonadota</taxon>
        <taxon>Gammaproteobacteria</taxon>
        <taxon>Thiotrichales</taxon>
        <taxon>Piscirickettsiaceae</taxon>
        <taxon>Methylophaga</taxon>
    </lineage>
</organism>
<dbReference type="EMBL" id="CP003390">
    <property type="protein sequence ID" value="AFI83934.1"/>
    <property type="molecule type" value="Genomic_DNA"/>
</dbReference>
<keyword evidence="3" id="KW-1185">Reference proteome</keyword>
<evidence type="ECO:0000313" key="2">
    <source>
        <dbReference type="EMBL" id="AFI83934.1"/>
    </source>
</evidence>
<sequence length="303" mass="34658">MDINSNIKFSVIIPCFNSSKTISRALGSLLHQSEQNFEVVIVDDASDDLTELEQVIAQYARDISIKFVQNHRNMNAAFSRNKGMNLARGEYIAFLDSDDTWPSNRLESAVKIIENISDAQFIIYGQFELIGSHKTGALLPIRGIRRNELVSEYVFAAGQHMQTSTFILPVGVAKDVLFDETLSRHQDSDLMMRAQKKGIKLIFQQEKCADYYFRPDDLHNRVISGRINSDFCRQWIKVKNHYFSDSASAGYTLTTFSRVKYMEGHVFQSFKLAISSLTKIGLLNFLDLYKTKMIILYKTRFGL</sequence>
<dbReference type="InterPro" id="IPR029044">
    <property type="entry name" value="Nucleotide-diphossugar_trans"/>
</dbReference>
<protein>
    <submittedName>
        <fullName evidence="2">Glycosyltransferase</fullName>
    </submittedName>
</protein>
<dbReference type="AlphaFoldDB" id="I1XHR5"/>
<reference evidence="2 3" key="2">
    <citation type="journal article" date="2013" name="Int. J. Syst. Evol. Microbiol.">
        <title>Methylophaga nitratireducenticrescens sp. nov. and Methylophaga frappieri sp. nov., isolated from the biofilm of the methanol-fed denitrification system treating the seawater at the Montreal Biodome.</title>
        <authorList>
            <person name="Villeneuve C."/>
            <person name="Martineau C."/>
            <person name="Mauffrey F."/>
            <person name="Villemur R."/>
        </authorList>
    </citation>
    <scope>NUCLEOTIDE SEQUENCE [LARGE SCALE GENOMIC DNA]</scope>
    <source>
        <strain evidence="2 3">JAM1</strain>
    </source>
</reference>
<evidence type="ECO:0000259" key="1">
    <source>
        <dbReference type="Pfam" id="PF00535"/>
    </source>
</evidence>
<name>I1XHR5_METNJ</name>
<dbReference type="SUPFAM" id="SSF53448">
    <property type="entry name" value="Nucleotide-diphospho-sugar transferases"/>
    <property type="match status" value="1"/>
</dbReference>